<feature type="compositionally biased region" description="Gly residues" evidence="1">
    <location>
        <begin position="65"/>
        <end position="82"/>
    </location>
</feature>
<dbReference type="SMART" id="SM00357">
    <property type="entry name" value="CSP"/>
    <property type="match status" value="1"/>
</dbReference>
<name>A0A7N0U0F2_KALFE</name>
<dbReference type="InterPro" id="IPR011129">
    <property type="entry name" value="CSD"/>
</dbReference>
<dbReference type="Gene3D" id="2.40.50.140">
    <property type="entry name" value="Nucleic acid-binding proteins"/>
    <property type="match status" value="1"/>
</dbReference>
<evidence type="ECO:0000259" key="2">
    <source>
        <dbReference type="PROSITE" id="PS51857"/>
    </source>
</evidence>
<dbReference type="Gramene" id="Kaladp0049s0032.1.v1.1">
    <property type="protein sequence ID" value="Kaladp0049s0032.1.v1.1.CDS.1"/>
    <property type="gene ID" value="Kaladp0049s0032.v1.1"/>
</dbReference>
<dbReference type="InterPro" id="IPR012340">
    <property type="entry name" value="NA-bd_OB-fold"/>
</dbReference>
<dbReference type="AlphaFoldDB" id="A0A7N0U0F2"/>
<proteinExistence type="predicted"/>
<feature type="region of interest" description="Disordered" evidence="1">
    <location>
        <begin position="41"/>
        <end position="82"/>
    </location>
</feature>
<dbReference type="EnsemblPlants" id="Kaladp0049s0032.1.v1.1">
    <property type="protein sequence ID" value="Kaladp0049s0032.1.v1.1.CDS.1"/>
    <property type="gene ID" value="Kaladp0049s0032.v1.1"/>
</dbReference>
<sequence>MKGFDFITLVHSSEDLFMHQSSIQSEGFWNLTDGESVEYTVGSGDDGRAKAVDVSEPDGAPVQGNRGGGRGHGGGGFGGGGGGRGYGGSLSYISPFESRQHLHSIIDYSEHLF</sequence>
<organism evidence="3 4">
    <name type="scientific">Kalanchoe fedtschenkoi</name>
    <name type="common">Lavender scallops</name>
    <name type="synonym">South American air plant</name>
    <dbReference type="NCBI Taxonomy" id="63787"/>
    <lineage>
        <taxon>Eukaryota</taxon>
        <taxon>Viridiplantae</taxon>
        <taxon>Streptophyta</taxon>
        <taxon>Embryophyta</taxon>
        <taxon>Tracheophyta</taxon>
        <taxon>Spermatophyta</taxon>
        <taxon>Magnoliopsida</taxon>
        <taxon>eudicotyledons</taxon>
        <taxon>Gunneridae</taxon>
        <taxon>Pentapetalae</taxon>
        <taxon>Saxifragales</taxon>
        <taxon>Crassulaceae</taxon>
        <taxon>Kalanchoe</taxon>
    </lineage>
</organism>
<evidence type="ECO:0000256" key="1">
    <source>
        <dbReference type="SAM" id="MobiDB-lite"/>
    </source>
</evidence>
<dbReference type="Pfam" id="PF00313">
    <property type="entry name" value="CSD"/>
    <property type="match status" value="1"/>
</dbReference>
<dbReference type="PANTHER" id="PTHR46565:SF20">
    <property type="entry name" value="COLD SHOCK DOMAIN-CONTAINING PROTEIN 4"/>
    <property type="match status" value="1"/>
</dbReference>
<dbReference type="Proteomes" id="UP000594263">
    <property type="component" value="Unplaced"/>
</dbReference>
<feature type="domain" description="CSD" evidence="2">
    <location>
        <begin position="1"/>
        <end position="56"/>
    </location>
</feature>
<dbReference type="InterPro" id="IPR002059">
    <property type="entry name" value="CSP_DNA-bd"/>
</dbReference>
<evidence type="ECO:0000313" key="3">
    <source>
        <dbReference type="EnsemblPlants" id="Kaladp0049s0032.1.v1.1.CDS.1"/>
    </source>
</evidence>
<dbReference type="PROSITE" id="PS51857">
    <property type="entry name" value="CSD_2"/>
    <property type="match status" value="1"/>
</dbReference>
<accession>A0A7N0U0F2</accession>
<reference evidence="3" key="1">
    <citation type="submission" date="2021-01" db="UniProtKB">
        <authorList>
            <consortium name="EnsemblPlants"/>
        </authorList>
    </citation>
    <scope>IDENTIFICATION</scope>
</reference>
<dbReference type="SUPFAM" id="SSF50249">
    <property type="entry name" value="Nucleic acid-binding proteins"/>
    <property type="match status" value="1"/>
</dbReference>
<protein>
    <recommendedName>
        <fullName evidence="2">CSD domain-containing protein</fullName>
    </recommendedName>
</protein>
<dbReference type="PANTHER" id="PTHR46565">
    <property type="entry name" value="COLD SHOCK DOMAIN PROTEIN 2"/>
    <property type="match status" value="1"/>
</dbReference>
<keyword evidence="4" id="KW-1185">Reference proteome</keyword>
<evidence type="ECO:0000313" key="4">
    <source>
        <dbReference type="Proteomes" id="UP000594263"/>
    </source>
</evidence>
<dbReference type="GO" id="GO:0003676">
    <property type="term" value="F:nucleic acid binding"/>
    <property type="evidence" value="ECO:0007669"/>
    <property type="project" value="InterPro"/>
</dbReference>